<protein>
    <submittedName>
        <fullName evidence="2">Uncharacterized protein</fullName>
    </submittedName>
</protein>
<evidence type="ECO:0000313" key="3">
    <source>
        <dbReference type="Proteomes" id="UP000276834"/>
    </source>
</evidence>
<evidence type="ECO:0000256" key="1">
    <source>
        <dbReference type="SAM" id="MobiDB-lite"/>
    </source>
</evidence>
<sequence>MDGHSLVDAVCFENYFISRFQGILNPHFKLPLPRKHHPALEHFARCDFTNSPAAGGENQAWKDGGAKNPHNTQGSHYTLQKRSQQCRDLGVEELNLGLG</sequence>
<keyword evidence="3" id="KW-1185">Reference proteome</keyword>
<comment type="caution">
    <text evidence="2">The sequence shown here is derived from an EMBL/GenBank/DDBJ whole genome shotgun (WGS) entry which is preliminary data.</text>
</comment>
<feature type="compositionally biased region" description="Polar residues" evidence="1">
    <location>
        <begin position="69"/>
        <end position="83"/>
    </location>
</feature>
<proteinExistence type="predicted"/>
<evidence type="ECO:0000313" key="2">
    <source>
        <dbReference type="EMBL" id="RLV97081.1"/>
    </source>
</evidence>
<accession>A0A3L8S4C9</accession>
<dbReference type="EMBL" id="QUSF01000062">
    <property type="protein sequence ID" value="RLV97081.1"/>
    <property type="molecule type" value="Genomic_DNA"/>
</dbReference>
<gene>
    <name evidence="2" type="ORF">DV515_00012132</name>
</gene>
<dbReference type="AlphaFoldDB" id="A0A3L8S4C9"/>
<dbReference type="Proteomes" id="UP000276834">
    <property type="component" value="Unassembled WGS sequence"/>
</dbReference>
<organism evidence="2 3">
    <name type="scientific">Chloebia gouldiae</name>
    <name type="common">Gouldian finch</name>
    <name type="synonym">Erythrura gouldiae</name>
    <dbReference type="NCBI Taxonomy" id="44316"/>
    <lineage>
        <taxon>Eukaryota</taxon>
        <taxon>Metazoa</taxon>
        <taxon>Chordata</taxon>
        <taxon>Craniata</taxon>
        <taxon>Vertebrata</taxon>
        <taxon>Euteleostomi</taxon>
        <taxon>Archelosauria</taxon>
        <taxon>Archosauria</taxon>
        <taxon>Dinosauria</taxon>
        <taxon>Saurischia</taxon>
        <taxon>Theropoda</taxon>
        <taxon>Coelurosauria</taxon>
        <taxon>Aves</taxon>
        <taxon>Neognathae</taxon>
        <taxon>Neoaves</taxon>
        <taxon>Telluraves</taxon>
        <taxon>Australaves</taxon>
        <taxon>Passeriformes</taxon>
        <taxon>Passeroidea</taxon>
        <taxon>Passeridae</taxon>
        <taxon>Chloebia</taxon>
    </lineage>
</organism>
<reference evidence="2 3" key="1">
    <citation type="journal article" date="2018" name="Proc. R. Soc. B">
        <title>A non-coding region near Follistatin controls head colour polymorphism in the Gouldian finch.</title>
        <authorList>
            <person name="Toomey M.B."/>
            <person name="Marques C.I."/>
            <person name="Andrade P."/>
            <person name="Araujo P.M."/>
            <person name="Sabatino S."/>
            <person name="Gazda M.A."/>
            <person name="Afonso S."/>
            <person name="Lopes R.J."/>
            <person name="Corbo J.C."/>
            <person name="Carneiro M."/>
        </authorList>
    </citation>
    <scope>NUCLEOTIDE SEQUENCE [LARGE SCALE GENOMIC DNA]</scope>
    <source>
        <strain evidence="2">Red01</strain>
        <tissue evidence="2">Muscle</tissue>
    </source>
</reference>
<feature type="region of interest" description="Disordered" evidence="1">
    <location>
        <begin position="54"/>
        <end position="83"/>
    </location>
</feature>
<name>A0A3L8S4C9_CHLGU</name>